<dbReference type="Pfam" id="PF02210">
    <property type="entry name" value="Laminin_G_2"/>
    <property type="match status" value="1"/>
</dbReference>
<dbReference type="CDD" id="cd00110">
    <property type="entry name" value="LamG"/>
    <property type="match status" value="1"/>
</dbReference>
<dbReference type="SMART" id="SM00210">
    <property type="entry name" value="TSPN"/>
    <property type="match status" value="1"/>
</dbReference>
<name>A0A0P7UUW4_SCLFO</name>
<gene>
    <name evidence="4" type="ORF">Z043_118206</name>
</gene>
<sequence>MPGLRMVQERGARGLRLSGASRALSFPASQLFVNCDFFPAEFSFVVTLKVSNVGAKRSEYLLSLVEQASDRLLLGLRLAPERLHLLVLSPTGQRRITFRDVQLADDRWHTLALAVTGRHATLTVDCGTTLEQAYRMPFPITLSTEGSRFHVGSRKAWRGLFSGLMRQLVLLPGSDATSRLCPSSNPHLAILSVPQVLLALPVKPTGNEVLMNPYEAKAHVTMGMRPPPCSKEEQRKLWFDTLDKGLFLCDGLAWVPMLQKKERLDYVEDYQDLYTRSETFDIEIFHIPSVGLFAATANRESRPGSGIYKWTDGKFRLYQNISTSEALAWKFFTVGNKDHKMS</sequence>
<evidence type="ECO:0000256" key="1">
    <source>
        <dbReference type="ARBA" id="ARBA00022729"/>
    </source>
</evidence>
<dbReference type="EMBL" id="JARO02007815">
    <property type="protein sequence ID" value="KPP63535.1"/>
    <property type="molecule type" value="Genomic_DNA"/>
</dbReference>
<dbReference type="Gene3D" id="2.60.120.200">
    <property type="match status" value="1"/>
</dbReference>
<dbReference type="GO" id="GO:0007165">
    <property type="term" value="P:signal transduction"/>
    <property type="evidence" value="ECO:0007669"/>
    <property type="project" value="TreeGrafter"/>
</dbReference>
<dbReference type="Pfam" id="PF03736">
    <property type="entry name" value="EPTP"/>
    <property type="match status" value="1"/>
</dbReference>
<evidence type="ECO:0000259" key="3">
    <source>
        <dbReference type="SMART" id="SM00210"/>
    </source>
</evidence>
<dbReference type="Proteomes" id="UP000034805">
    <property type="component" value="Unassembled WGS sequence"/>
</dbReference>
<organism evidence="4 5">
    <name type="scientific">Scleropages formosus</name>
    <name type="common">Asian bonytongue</name>
    <name type="synonym">Osteoglossum formosum</name>
    <dbReference type="NCBI Taxonomy" id="113540"/>
    <lineage>
        <taxon>Eukaryota</taxon>
        <taxon>Metazoa</taxon>
        <taxon>Chordata</taxon>
        <taxon>Craniata</taxon>
        <taxon>Vertebrata</taxon>
        <taxon>Euteleostomi</taxon>
        <taxon>Actinopterygii</taxon>
        <taxon>Neopterygii</taxon>
        <taxon>Teleostei</taxon>
        <taxon>Osteoglossocephala</taxon>
        <taxon>Osteoglossomorpha</taxon>
        <taxon>Osteoglossiformes</taxon>
        <taxon>Osteoglossidae</taxon>
        <taxon>Scleropages</taxon>
    </lineage>
</organism>
<dbReference type="STRING" id="113540.ENSSFOP00015010918"/>
<dbReference type="PANTHER" id="PTHR15261:SF4">
    <property type="entry name" value="THROMBOSPONDIN-TYPE LAMININ G DOMAIN AND EAR REPEAT-CONTAINING PROTEIN"/>
    <property type="match status" value="1"/>
</dbReference>
<dbReference type="PANTHER" id="PTHR15261">
    <property type="entry name" value="THROMBOSPONDIN-TYPE LAMININ G DOMAIN AND EAR REPEAT-CONTAINING"/>
    <property type="match status" value="1"/>
</dbReference>
<dbReference type="AlphaFoldDB" id="A0A0P7UUW4"/>
<evidence type="ECO:0000313" key="4">
    <source>
        <dbReference type="EMBL" id="KPP63535.1"/>
    </source>
</evidence>
<accession>A0A0P7UUW4</accession>
<comment type="caution">
    <text evidence="4">The sequence shown here is derived from an EMBL/GenBank/DDBJ whole genome shotgun (WGS) entry which is preliminary data.</text>
</comment>
<keyword evidence="2" id="KW-0677">Repeat</keyword>
<dbReference type="SUPFAM" id="SSF49899">
    <property type="entry name" value="Concanavalin A-like lectins/glucanases"/>
    <property type="match status" value="1"/>
</dbReference>
<dbReference type="InterPro" id="IPR013320">
    <property type="entry name" value="ConA-like_dom_sf"/>
</dbReference>
<dbReference type="InterPro" id="IPR005492">
    <property type="entry name" value="EPTP"/>
</dbReference>
<evidence type="ECO:0000256" key="2">
    <source>
        <dbReference type="ARBA" id="ARBA00022737"/>
    </source>
</evidence>
<proteinExistence type="predicted"/>
<dbReference type="InterPro" id="IPR001791">
    <property type="entry name" value="Laminin_G"/>
</dbReference>
<dbReference type="InterPro" id="IPR048287">
    <property type="entry name" value="TSPN-like_N"/>
</dbReference>
<keyword evidence="1" id="KW-0732">Signal</keyword>
<evidence type="ECO:0000313" key="5">
    <source>
        <dbReference type="Proteomes" id="UP000034805"/>
    </source>
</evidence>
<protein>
    <recommendedName>
        <fullName evidence="3">Thrombospondin-like N-terminal domain-containing protein</fullName>
    </recommendedName>
</protein>
<reference evidence="4 5" key="1">
    <citation type="submission" date="2015-08" db="EMBL/GenBank/DDBJ databases">
        <title>The genome of the Asian arowana (Scleropages formosus).</title>
        <authorList>
            <person name="Tan M.H."/>
            <person name="Gan H.M."/>
            <person name="Croft L.J."/>
            <person name="Austin C.M."/>
        </authorList>
    </citation>
    <scope>NUCLEOTIDE SEQUENCE [LARGE SCALE GENOMIC DNA]</scope>
    <source>
        <strain evidence="4">Aro1</strain>
    </source>
</reference>
<feature type="domain" description="Thrombospondin-like N-terminal" evidence="3">
    <location>
        <begin position="3"/>
        <end position="174"/>
    </location>
</feature>